<evidence type="ECO:0000259" key="1">
    <source>
        <dbReference type="PROSITE" id="PS51819"/>
    </source>
</evidence>
<evidence type="ECO:0000313" key="2">
    <source>
        <dbReference type="EMBL" id="MXP30262.1"/>
    </source>
</evidence>
<dbReference type="InterPro" id="IPR004360">
    <property type="entry name" value="Glyas_Fos-R_dOase_dom"/>
</dbReference>
<dbReference type="Gene3D" id="3.10.180.10">
    <property type="entry name" value="2,3-Dihydroxybiphenyl 1,2-Dioxygenase, domain 1"/>
    <property type="match status" value="1"/>
</dbReference>
<dbReference type="SUPFAM" id="SSF54593">
    <property type="entry name" value="Glyoxalase/Bleomycin resistance protein/Dihydroxybiphenyl dioxygenase"/>
    <property type="match status" value="1"/>
</dbReference>
<dbReference type="AlphaFoldDB" id="A0A845AQ95"/>
<dbReference type="PROSITE" id="PS51819">
    <property type="entry name" value="VOC"/>
    <property type="match status" value="1"/>
</dbReference>
<keyword evidence="4" id="KW-1185">Reference proteome</keyword>
<comment type="caution">
    <text evidence="3">The sequence shown here is derived from an EMBL/GenBank/DDBJ whole genome shotgun (WGS) entry which is preliminary data.</text>
</comment>
<sequence>MAVLGLDHVQLSVPKGGEDEARAFFVGVLGMQEVAKPANLSPKGCWFESGSLNLHIGIDPDFRPATKAHPALLVDDLADLRKRLNDAGYATNDDMPVEGYDRFFTSDPFGNRIELMQKL</sequence>
<dbReference type="InterPro" id="IPR037523">
    <property type="entry name" value="VOC_core"/>
</dbReference>
<dbReference type="PANTHER" id="PTHR39175:SF1">
    <property type="entry name" value="FAMILY PROTEIN, PUTATIVE (AFU_ORTHOLOGUE AFUA_3G15060)-RELATED"/>
    <property type="match status" value="1"/>
</dbReference>
<organism evidence="3 4">
    <name type="scientific">Parerythrobacter jejuensis</name>
    <dbReference type="NCBI Taxonomy" id="795812"/>
    <lineage>
        <taxon>Bacteria</taxon>
        <taxon>Pseudomonadati</taxon>
        <taxon>Pseudomonadota</taxon>
        <taxon>Alphaproteobacteria</taxon>
        <taxon>Sphingomonadales</taxon>
        <taxon>Erythrobacteraceae</taxon>
        <taxon>Parerythrobacter</taxon>
    </lineage>
</organism>
<proteinExistence type="predicted"/>
<dbReference type="InterPro" id="IPR029068">
    <property type="entry name" value="Glyas_Bleomycin-R_OHBP_Dase"/>
</dbReference>
<accession>A0A845AQ95</accession>
<reference evidence="3 4" key="1">
    <citation type="submission" date="2019-12" db="EMBL/GenBank/DDBJ databases">
        <title>Genomic-based taxomic classification of the family Erythrobacteraceae.</title>
        <authorList>
            <person name="Xu L."/>
        </authorList>
    </citation>
    <scope>NUCLEOTIDE SEQUENCE [LARGE SCALE GENOMIC DNA]</scope>
    <source>
        <strain evidence="3 4">JCM 16677</strain>
    </source>
</reference>
<dbReference type="PANTHER" id="PTHR39175">
    <property type="entry name" value="FAMILY PROTEIN, PUTATIVE (AFU_ORTHOLOGUE AFUA_3G15060)-RELATED"/>
    <property type="match status" value="1"/>
</dbReference>
<dbReference type="Proteomes" id="UP000446786">
    <property type="component" value="Unassembled WGS sequence"/>
</dbReference>
<dbReference type="OrthoDB" id="9813630at2"/>
<gene>
    <name evidence="2" type="ORF">GRI94_00330</name>
    <name evidence="3" type="ORF">GRI94_14420</name>
</gene>
<dbReference type="EMBL" id="WTYE01000001">
    <property type="protein sequence ID" value="MXP33022.1"/>
    <property type="molecule type" value="Genomic_DNA"/>
</dbReference>
<dbReference type="Pfam" id="PF00903">
    <property type="entry name" value="Glyoxalase"/>
    <property type="match status" value="1"/>
</dbReference>
<dbReference type="RefSeq" id="WP_160777828.1">
    <property type="nucleotide sequence ID" value="NZ_BAAAZF010000001.1"/>
</dbReference>
<evidence type="ECO:0000313" key="4">
    <source>
        <dbReference type="Proteomes" id="UP000446786"/>
    </source>
</evidence>
<name>A0A845AQ95_9SPHN</name>
<dbReference type="EMBL" id="WTYE01000001">
    <property type="protein sequence ID" value="MXP30262.1"/>
    <property type="molecule type" value="Genomic_DNA"/>
</dbReference>
<evidence type="ECO:0000313" key="3">
    <source>
        <dbReference type="EMBL" id="MXP33022.1"/>
    </source>
</evidence>
<feature type="domain" description="VOC" evidence="1">
    <location>
        <begin position="5"/>
        <end position="118"/>
    </location>
</feature>
<protein>
    <submittedName>
        <fullName evidence="3">Glyoxalase</fullName>
    </submittedName>
</protein>